<dbReference type="AlphaFoldDB" id="W2NCN6"/>
<gene>
    <name evidence="1" type="ORF">L914_08681</name>
</gene>
<dbReference type="VEuPathDB" id="FungiDB:PPTG_11532"/>
<sequence length="51" mass="5799">GKVRELEHLLTSLNQMTKSERMKSLYTLLALFMIAPTAERKGGKGECEKFL</sequence>
<evidence type="ECO:0000313" key="1">
    <source>
        <dbReference type="EMBL" id="ETM46407.1"/>
    </source>
</evidence>
<organism evidence="1">
    <name type="scientific">Phytophthora nicotianae</name>
    <name type="common">Potato buckeye rot agent</name>
    <name type="synonym">Phytophthora parasitica</name>
    <dbReference type="NCBI Taxonomy" id="4792"/>
    <lineage>
        <taxon>Eukaryota</taxon>
        <taxon>Sar</taxon>
        <taxon>Stramenopiles</taxon>
        <taxon>Oomycota</taxon>
        <taxon>Peronosporomycetes</taxon>
        <taxon>Peronosporales</taxon>
        <taxon>Peronosporaceae</taxon>
        <taxon>Phytophthora</taxon>
    </lineage>
</organism>
<name>W2NCN6_PHYNI</name>
<accession>W2NCN6</accession>
<dbReference type="EMBL" id="KI692885">
    <property type="protein sequence ID" value="ETM46407.1"/>
    <property type="molecule type" value="Genomic_DNA"/>
</dbReference>
<proteinExistence type="predicted"/>
<feature type="non-terminal residue" evidence="1">
    <location>
        <position position="1"/>
    </location>
</feature>
<protein>
    <submittedName>
        <fullName evidence="1">Uncharacterized protein</fullName>
    </submittedName>
</protein>
<reference evidence="1" key="1">
    <citation type="submission" date="2013-11" db="EMBL/GenBank/DDBJ databases">
        <title>The Genome Sequence of Phytophthora parasitica IAC_01/95.</title>
        <authorList>
            <consortium name="The Broad Institute Genomics Platform"/>
            <person name="Russ C."/>
            <person name="Tyler B."/>
            <person name="Panabieres F."/>
            <person name="Shan W."/>
            <person name="Tripathy S."/>
            <person name="Grunwald N."/>
            <person name="Machado M."/>
            <person name="Johnson C.S."/>
            <person name="Arredondo F."/>
            <person name="Hong C."/>
            <person name="Coffey M."/>
            <person name="Young S.K."/>
            <person name="Zeng Q."/>
            <person name="Gargeya S."/>
            <person name="Fitzgerald M."/>
            <person name="Abouelleil A."/>
            <person name="Alvarado L."/>
            <person name="Chapman S.B."/>
            <person name="Gainer-Dewar J."/>
            <person name="Goldberg J."/>
            <person name="Griggs A."/>
            <person name="Gujja S."/>
            <person name="Hansen M."/>
            <person name="Howarth C."/>
            <person name="Imamovic A."/>
            <person name="Ireland A."/>
            <person name="Larimer J."/>
            <person name="McCowan C."/>
            <person name="Murphy C."/>
            <person name="Pearson M."/>
            <person name="Poon T.W."/>
            <person name="Priest M."/>
            <person name="Roberts A."/>
            <person name="Saif S."/>
            <person name="Shea T."/>
            <person name="Sykes S."/>
            <person name="Wortman J."/>
            <person name="Nusbaum C."/>
            <person name="Birren B."/>
        </authorList>
    </citation>
    <scope>NUCLEOTIDE SEQUENCE [LARGE SCALE GENOMIC DNA]</scope>
    <source>
        <strain evidence="1">IAC_01/95</strain>
    </source>
</reference>
<dbReference type="Proteomes" id="UP000054532">
    <property type="component" value="Unassembled WGS sequence"/>
</dbReference>